<evidence type="ECO:0000256" key="10">
    <source>
        <dbReference type="ARBA" id="ARBA00023027"/>
    </source>
</evidence>
<evidence type="ECO:0000256" key="5">
    <source>
        <dbReference type="ARBA" id="ARBA00022723"/>
    </source>
</evidence>
<dbReference type="InterPro" id="IPR036652">
    <property type="entry name" value="YjeF_N_dom_sf"/>
</dbReference>
<keyword evidence="5 18" id="KW-0479">Metal-binding</keyword>
<evidence type="ECO:0000256" key="13">
    <source>
        <dbReference type="ARBA" id="ARBA00023268"/>
    </source>
</evidence>
<keyword evidence="10 17" id="KW-0520">NAD</keyword>
<dbReference type="GO" id="GO:0005524">
    <property type="term" value="F:ATP binding"/>
    <property type="evidence" value="ECO:0007669"/>
    <property type="project" value="UniProtKB-UniRule"/>
</dbReference>
<comment type="function">
    <text evidence="18">Catalyzes the epimerization of the S- and R-forms of NAD(P)HX, a damaged form of NAD(P)H that is a result of enzymatic or heat-dependent hydration. This is a prerequisite for the S-specific NAD(P)H-hydrate dehydratase to allow the repair of both epimers of NAD(P)HX.</text>
</comment>
<dbReference type="PROSITE" id="PS51383">
    <property type="entry name" value="YJEF_C_3"/>
    <property type="match status" value="1"/>
</dbReference>
<feature type="binding site" evidence="18">
    <location>
        <position position="164"/>
    </location>
    <ligand>
        <name>K(+)</name>
        <dbReference type="ChEBI" id="CHEBI:29103"/>
    </ligand>
</feature>
<keyword evidence="12 17" id="KW-0456">Lyase</keyword>
<comment type="catalytic activity">
    <reaction evidence="1 18 19">
        <text>(6R)-NADHX = (6S)-NADHX</text>
        <dbReference type="Rhea" id="RHEA:32215"/>
        <dbReference type="ChEBI" id="CHEBI:64074"/>
        <dbReference type="ChEBI" id="CHEBI:64075"/>
        <dbReference type="EC" id="5.1.99.6"/>
    </reaction>
</comment>
<feature type="binding site" evidence="18">
    <location>
        <begin position="62"/>
        <end position="66"/>
    </location>
    <ligand>
        <name>(6S)-NADPHX</name>
        <dbReference type="ChEBI" id="CHEBI:64076"/>
    </ligand>
</feature>
<dbReference type="Pfam" id="PF01256">
    <property type="entry name" value="Carb_kinase"/>
    <property type="match status" value="1"/>
</dbReference>
<dbReference type="GO" id="GO:0046872">
    <property type="term" value="F:metal ion binding"/>
    <property type="evidence" value="ECO:0007669"/>
    <property type="project" value="UniProtKB-UniRule"/>
</dbReference>
<accession>A0A7V3ZWX3</accession>
<evidence type="ECO:0000256" key="8">
    <source>
        <dbReference type="ARBA" id="ARBA00022857"/>
    </source>
</evidence>
<gene>
    <name evidence="17" type="primary">nnrD</name>
    <name evidence="18" type="synonym">nnrE</name>
    <name evidence="22" type="ORF">ENU66_02425</name>
</gene>
<dbReference type="SUPFAM" id="SSF64153">
    <property type="entry name" value="YjeF N-terminal domain-like"/>
    <property type="match status" value="1"/>
</dbReference>
<evidence type="ECO:0000256" key="15">
    <source>
        <dbReference type="ARBA" id="ARBA00048238"/>
    </source>
</evidence>
<feature type="binding site" evidence="17">
    <location>
        <begin position="407"/>
        <end position="411"/>
    </location>
    <ligand>
        <name>AMP</name>
        <dbReference type="ChEBI" id="CHEBI:456215"/>
    </ligand>
</feature>
<comment type="similarity">
    <text evidence="18">Belongs to the NnrE/AIBP family.</text>
</comment>
<feature type="domain" description="YjeF N-terminal" evidence="21">
    <location>
        <begin position="11"/>
        <end position="218"/>
    </location>
</feature>
<keyword evidence="7 17" id="KW-0067">ATP-binding</keyword>
<feature type="domain" description="YjeF C-terminal" evidence="20">
    <location>
        <begin position="225"/>
        <end position="495"/>
    </location>
</feature>
<evidence type="ECO:0000256" key="4">
    <source>
        <dbReference type="ARBA" id="ARBA00009524"/>
    </source>
</evidence>
<comment type="subunit">
    <text evidence="17">Homotetramer.</text>
</comment>
<comment type="function">
    <text evidence="17">Catalyzes the dehydration of the S-form of NAD(P)HX at the expense of ADP, which is converted to AMP. Together with NAD(P)HX epimerase, which catalyzes the epimerization of the S- and R-forms, the enzyme allows the repair of both epimers of NAD(P)HX, a damaged form of NAD(P)H that is a result of enzymatic or heat-dependent hydration.</text>
</comment>
<keyword evidence="9 18" id="KW-0630">Potassium</keyword>
<dbReference type="NCBIfam" id="TIGR00197">
    <property type="entry name" value="yjeF_nterm"/>
    <property type="match status" value="1"/>
</dbReference>
<evidence type="ECO:0000256" key="3">
    <source>
        <dbReference type="ARBA" id="ARBA00006001"/>
    </source>
</evidence>
<comment type="cofactor">
    <cofactor evidence="18 19">
        <name>K(+)</name>
        <dbReference type="ChEBI" id="CHEBI:29103"/>
    </cofactor>
    <text evidence="18 19">Binds 1 potassium ion per subunit.</text>
</comment>
<evidence type="ECO:0000256" key="6">
    <source>
        <dbReference type="ARBA" id="ARBA00022741"/>
    </source>
</evidence>
<evidence type="ECO:0000313" key="22">
    <source>
        <dbReference type="EMBL" id="HGL17178.1"/>
    </source>
</evidence>
<dbReference type="EC" id="4.2.1.136" evidence="19"/>
<sequence length="497" mass="54391">MAIKVLTPEEMRRADRKAIEEHGIPSLTLMERAGSGLAFFLEELYGERLKSAKVAIFCGKGNNGGDGLVSAIHLHKKAKELNVFLLCDETEFSGDSQHQLKRALDKGIQVKSFKEFLKENQDFDIYIDAIFGTGFRGKLENQYLEVIEKINSQNGLKIACDIPSGVNGETGDVENTAFKADYTVTFAFPKTGLLLYPGKYYAGKIKIIDIGIPENIVDSNKFLLEREDIKNFLPEYRGDEHKGVCGKVLVVSGSKEFTGAAFFAAEASIYSGAGLVYLAVPEEIRPVMQTKCNEVIIRSYTGIEEFKQICKGDYDVIAFGPGLGRNQNTILLLQEILKLKAPKVIDADGIWALAQLNAELTPADIVTPHPGEASFLLKGTSPTEINRNRIKYVQELSLKLKATVILKGAPTVVALKNSVFFNSTGNPGMAVGGMGDVLTGILAGLYPRIKDSLKTALSGVFLHGLSADLLLEQDTFETITPTKVLNNLNLAFRKVRS</sequence>
<feature type="binding site" evidence="18">
    <location>
        <position position="143"/>
    </location>
    <ligand>
        <name>(6S)-NADPHX</name>
        <dbReference type="ChEBI" id="CHEBI:64076"/>
    </ligand>
</feature>
<dbReference type="PANTHER" id="PTHR12592:SF0">
    <property type="entry name" value="ATP-DEPENDENT (S)-NAD(P)H-HYDRATE DEHYDRATASE"/>
    <property type="match status" value="1"/>
</dbReference>
<name>A0A7V3ZWX3_UNCW3</name>
<dbReference type="EMBL" id="DTDJ01000021">
    <property type="protein sequence ID" value="HGL17178.1"/>
    <property type="molecule type" value="Genomic_DNA"/>
</dbReference>
<protein>
    <recommendedName>
        <fullName evidence="19">Bifunctional NAD(P)H-hydrate repair enzyme</fullName>
    </recommendedName>
    <alternativeName>
        <fullName evidence="19">Nicotinamide nucleotide repair protein</fullName>
    </alternativeName>
    <domain>
        <recommendedName>
            <fullName evidence="19">ADP-dependent (S)-NAD(P)H-hydrate dehydratase</fullName>
            <ecNumber evidence="19">4.2.1.136</ecNumber>
        </recommendedName>
        <alternativeName>
            <fullName evidence="19">ADP-dependent NAD(P)HX dehydratase</fullName>
        </alternativeName>
    </domain>
    <domain>
        <recommendedName>
            <fullName evidence="19">NAD(P)H-hydrate epimerase</fullName>
            <ecNumber evidence="19">5.1.99.6</ecNumber>
        </recommendedName>
    </domain>
</protein>
<dbReference type="GO" id="GO:0052855">
    <property type="term" value="F:ADP-dependent NAD(P)H-hydrate dehydratase activity"/>
    <property type="evidence" value="ECO:0007669"/>
    <property type="project" value="UniProtKB-UniRule"/>
</dbReference>
<evidence type="ECO:0000256" key="16">
    <source>
        <dbReference type="ARBA" id="ARBA00049209"/>
    </source>
</evidence>
<evidence type="ECO:0000256" key="14">
    <source>
        <dbReference type="ARBA" id="ARBA00025153"/>
    </source>
</evidence>
<dbReference type="PROSITE" id="PS01050">
    <property type="entry name" value="YJEF_C_2"/>
    <property type="match status" value="1"/>
</dbReference>
<organism evidence="22">
    <name type="scientific">candidate division WOR-3 bacterium</name>
    <dbReference type="NCBI Taxonomy" id="2052148"/>
    <lineage>
        <taxon>Bacteria</taxon>
        <taxon>Bacteria division WOR-3</taxon>
    </lineage>
</organism>
<feature type="binding site" evidence="17">
    <location>
        <position position="260"/>
    </location>
    <ligand>
        <name>(6S)-NADPHX</name>
        <dbReference type="ChEBI" id="CHEBI:64076"/>
    </ligand>
</feature>
<comment type="cofactor">
    <cofactor evidence="17">
        <name>Mg(2+)</name>
        <dbReference type="ChEBI" id="CHEBI:18420"/>
    </cofactor>
</comment>
<comment type="similarity">
    <text evidence="4 19">In the C-terminal section; belongs to the NnrD/CARKD family.</text>
</comment>
<dbReference type="GO" id="GO:0110051">
    <property type="term" value="P:metabolite repair"/>
    <property type="evidence" value="ECO:0007669"/>
    <property type="project" value="TreeGrafter"/>
</dbReference>
<comment type="catalytic activity">
    <reaction evidence="15 17 19">
        <text>(6S)-NADHX + ADP = AMP + phosphate + NADH + H(+)</text>
        <dbReference type="Rhea" id="RHEA:32223"/>
        <dbReference type="ChEBI" id="CHEBI:15378"/>
        <dbReference type="ChEBI" id="CHEBI:43474"/>
        <dbReference type="ChEBI" id="CHEBI:57945"/>
        <dbReference type="ChEBI" id="CHEBI:64074"/>
        <dbReference type="ChEBI" id="CHEBI:456215"/>
        <dbReference type="ChEBI" id="CHEBI:456216"/>
        <dbReference type="EC" id="4.2.1.136"/>
    </reaction>
</comment>
<dbReference type="NCBIfam" id="TIGR00196">
    <property type="entry name" value="yjeF_cterm"/>
    <property type="match status" value="1"/>
</dbReference>
<feature type="binding site" evidence="18">
    <location>
        <position position="63"/>
    </location>
    <ligand>
        <name>K(+)</name>
        <dbReference type="ChEBI" id="CHEBI:29103"/>
    </ligand>
</feature>
<comment type="catalytic activity">
    <reaction evidence="2 18 19">
        <text>(6R)-NADPHX = (6S)-NADPHX</text>
        <dbReference type="Rhea" id="RHEA:32227"/>
        <dbReference type="ChEBI" id="CHEBI:64076"/>
        <dbReference type="ChEBI" id="CHEBI:64077"/>
        <dbReference type="EC" id="5.1.99.6"/>
    </reaction>
</comment>
<comment type="caution">
    <text evidence="22">The sequence shown here is derived from an EMBL/GenBank/DDBJ whole genome shotgun (WGS) entry which is preliminary data.</text>
</comment>
<evidence type="ECO:0000256" key="7">
    <source>
        <dbReference type="ARBA" id="ARBA00022840"/>
    </source>
</evidence>
<dbReference type="GO" id="GO:0052856">
    <property type="term" value="F:NAD(P)HX epimerase activity"/>
    <property type="evidence" value="ECO:0007669"/>
    <property type="project" value="UniProtKB-UniRule"/>
</dbReference>
<evidence type="ECO:0000256" key="17">
    <source>
        <dbReference type="HAMAP-Rule" id="MF_01965"/>
    </source>
</evidence>
<evidence type="ECO:0000256" key="12">
    <source>
        <dbReference type="ARBA" id="ARBA00023239"/>
    </source>
</evidence>
<dbReference type="Gene3D" id="3.40.1190.20">
    <property type="match status" value="1"/>
</dbReference>
<comment type="catalytic activity">
    <reaction evidence="16 17 19">
        <text>(6S)-NADPHX + ADP = AMP + phosphate + NADPH + H(+)</text>
        <dbReference type="Rhea" id="RHEA:32235"/>
        <dbReference type="ChEBI" id="CHEBI:15378"/>
        <dbReference type="ChEBI" id="CHEBI:43474"/>
        <dbReference type="ChEBI" id="CHEBI:57783"/>
        <dbReference type="ChEBI" id="CHEBI:64076"/>
        <dbReference type="ChEBI" id="CHEBI:456215"/>
        <dbReference type="ChEBI" id="CHEBI:456216"/>
        <dbReference type="EC" id="4.2.1.136"/>
    </reaction>
</comment>
<dbReference type="AlphaFoldDB" id="A0A7V3ZWX3"/>
<comment type="function">
    <text evidence="14 19">Bifunctional enzyme that catalyzes the epimerization of the S- and R-forms of NAD(P)HX and the dehydration of the S-form of NAD(P)HX at the expense of ADP, which is converted to AMP. This allows the repair of both epimers of NAD(P)HX, a damaged form of NAD(P)H that is a result of enzymatic or heat-dependent hydration.</text>
</comment>
<proteinExistence type="inferred from homology"/>
<dbReference type="InterPro" id="IPR017953">
    <property type="entry name" value="Carbohydrate_kinase_pred_CS"/>
</dbReference>
<dbReference type="InterPro" id="IPR030677">
    <property type="entry name" value="Nnr"/>
</dbReference>
<feature type="binding site" evidence="18">
    <location>
        <position position="128"/>
    </location>
    <ligand>
        <name>K(+)</name>
        <dbReference type="ChEBI" id="CHEBI:29103"/>
    </ligand>
</feature>
<dbReference type="EC" id="5.1.99.6" evidence="19"/>
<keyword evidence="8 17" id="KW-0521">NADP</keyword>
<evidence type="ECO:0000256" key="1">
    <source>
        <dbReference type="ARBA" id="ARBA00000013"/>
    </source>
</evidence>
<dbReference type="PANTHER" id="PTHR12592">
    <property type="entry name" value="ATP-DEPENDENT (S)-NAD(P)H-HYDRATE DEHYDRATASE FAMILY MEMBER"/>
    <property type="match status" value="1"/>
</dbReference>
<feature type="binding site" evidence="17">
    <location>
        <position position="435"/>
    </location>
    <ligand>
        <name>AMP</name>
        <dbReference type="ChEBI" id="CHEBI:456215"/>
    </ligand>
</feature>
<feature type="binding site" evidence="17">
    <location>
        <position position="322"/>
    </location>
    <ligand>
        <name>(6S)-NADPHX</name>
        <dbReference type="ChEBI" id="CHEBI:64076"/>
    </ligand>
</feature>
<dbReference type="HAMAP" id="MF_01965">
    <property type="entry name" value="NADHX_dehydratase"/>
    <property type="match status" value="1"/>
</dbReference>
<dbReference type="Pfam" id="PF03853">
    <property type="entry name" value="YjeF_N"/>
    <property type="match status" value="1"/>
</dbReference>
<evidence type="ECO:0000259" key="21">
    <source>
        <dbReference type="PROSITE" id="PS51385"/>
    </source>
</evidence>
<keyword evidence="13" id="KW-0511">Multifunctional enzyme</keyword>
<evidence type="ECO:0000256" key="9">
    <source>
        <dbReference type="ARBA" id="ARBA00022958"/>
    </source>
</evidence>
<feature type="binding site" evidence="17">
    <location>
        <position position="436"/>
    </location>
    <ligand>
        <name>(6S)-NADPHX</name>
        <dbReference type="ChEBI" id="CHEBI:64076"/>
    </ligand>
</feature>
<comment type="similarity">
    <text evidence="3 19">In the N-terminal section; belongs to the NnrE/AIBP family.</text>
</comment>
<dbReference type="SUPFAM" id="SSF53613">
    <property type="entry name" value="Ribokinase-like"/>
    <property type="match status" value="1"/>
</dbReference>
<evidence type="ECO:0000256" key="2">
    <source>
        <dbReference type="ARBA" id="ARBA00000909"/>
    </source>
</evidence>
<dbReference type="PIRSF" id="PIRSF017184">
    <property type="entry name" value="Nnr"/>
    <property type="match status" value="1"/>
</dbReference>
<dbReference type="InterPro" id="IPR000631">
    <property type="entry name" value="CARKD"/>
</dbReference>
<evidence type="ECO:0000256" key="18">
    <source>
        <dbReference type="HAMAP-Rule" id="MF_01966"/>
    </source>
</evidence>
<dbReference type="GO" id="GO:0046496">
    <property type="term" value="P:nicotinamide nucleotide metabolic process"/>
    <property type="evidence" value="ECO:0007669"/>
    <property type="project" value="UniProtKB-UniRule"/>
</dbReference>
<keyword evidence="6 17" id="KW-0547">Nucleotide-binding</keyword>
<dbReference type="HAMAP" id="MF_01966">
    <property type="entry name" value="NADHX_epimerase"/>
    <property type="match status" value="1"/>
</dbReference>
<reference evidence="22" key="1">
    <citation type="journal article" date="2020" name="mSystems">
        <title>Genome- and Community-Level Interaction Insights into Carbon Utilization and Element Cycling Functions of Hydrothermarchaeota in Hydrothermal Sediment.</title>
        <authorList>
            <person name="Zhou Z."/>
            <person name="Liu Y."/>
            <person name="Xu W."/>
            <person name="Pan J."/>
            <person name="Luo Z.H."/>
            <person name="Li M."/>
        </authorList>
    </citation>
    <scope>NUCLEOTIDE SEQUENCE [LARGE SCALE GENOMIC DNA]</scope>
    <source>
        <strain evidence="22">SpSt-69</strain>
    </source>
</reference>
<keyword evidence="11 18" id="KW-0413">Isomerase</keyword>
<feature type="binding site" evidence="17">
    <location>
        <position position="369"/>
    </location>
    <ligand>
        <name>(6S)-NADPHX</name>
        <dbReference type="ChEBI" id="CHEBI:64076"/>
    </ligand>
</feature>
<dbReference type="InterPro" id="IPR004443">
    <property type="entry name" value="YjeF_N_dom"/>
</dbReference>
<feature type="binding site" evidence="18">
    <location>
        <position position="161"/>
    </location>
    <ligand>
        <name>(6S)-NADPHX</name>
        <dbReference type="ChEBI" id="CHEBI:64076"/>
    </ligand>
</feature>
<feature type="binding site" evidence="18">
    <location>
        <begin position="132"/>
        <end position="138"/>
    </location>
    <ligand>
        <name>(6S)-NADPHX</name>
        <dbReference type="ChEBI" id="CHEBI:64076"/>
    </ligand>
</feature>
<evidence type="ECO:0000256" key="11">
    <source>
        <dbReference type="ARBA" id="ARBA00023235"/>
    </source>
</evidence>
<dbReference type="PROSITE" id="PS51385">
    <property type="entry name" value="YJEF_N"/>
    <property type="match status" value="1"/>
</dbReference>
<dbReference type="InterPro" id="IPR029056">
    <property type="entry name" value="Ribokinase-like"/>
</dbReference>
<evidence type="ECO:0000259" key="20">
    <source>
        <dbReference type="PROSITE" id="PS51383"/>
    </source>
</evidence>
<dbReference type="CDD" id="cd01171">
    <property type="entry name" value="YXKO-related"/>
    <property type="match status" value="1"/>
</dbReference>
<comment type="similarity">
    <text evidence="17">Belongs to the NnrD/CARKD family.</text>
</comment>
<dbReference type="Gene3D" id="3.40.50.10260">
    <property type="entry name" value="YjeF N-terminal domain"/>
    <property type="match status" value="1"/>
</dbReference>
<evidence type="ECO:0000256" key="19">
    <source>
        <dbReference type="PIRNR" id="PIRNR017184"/>
    </source>
</evidence>